<name>A0ABS5ZG03_9GAMM</name>
<dbReference type="NCBIfam" id="NF009008">
    <property type="entry name" value="PRK12354.1"/>
    <property type="match status" value="1"/>
</dbReference>
<dbReference type="CDD" id="cd04235">
    <property type="entry name" value="AAK_CK"/>
    <property type="match status" value="1"/>
</dbReference>
<comment type="similarity">
    <text evidence="1 5">Belongs to the carbamate kinase family.</text>
</comment>
<keyword evidence="2 5" id="KW-0808">Transferase</keyword>
<dbReference type="Gene3D" id="3.40.1160.10">
    <property type="entry name" value="Acetylglutamate kinase-like"/>
    <property type="match status" value="1"/>
</dbReference>
<accession>A0ABS5ZG03</accession>
<evidence type="ECO:0000259" key="6">
    <source>
        <dbReference type="Pfam" id="PF00696"/>
    </source>
</evidence>
<evidence type="ECO:0000256" key="2">
    <source>
        <dbReference type="ARBA" id="ARBA00022679"/>
    </source>
</evidence>
<protein>
    <recommendedName>
        <fullName evidence="4 5">Carbamate kinase</fullName>
    </recommendedName>
</protein>
<reference evidence="7 8" key="1">
    <citation type="submission" date="2021-04" db="EMBL/GenBank/DDBJ databases">
        <authorList>
            <person name="Pira H."/>
            <person name="Risdian C."/>
            <person name="Wink J."/>
        </authorList>
    </citation>
    <scope>NUCLEOTIDE SEQUENCE [LARGE SCALE GENOMIC DNA]</scope>
    <source>
        <strain evidence="7 8">WH53</strain>
    </source>
</reference>
<evidence type="ECO:0000256" key="5">
    <source>
        <dbReference type="PIRNR" id="PIRNR000723"/>
    </source>
</evidence>
<dbReference type="NCBIfam" id="TIGR00746">
    <property type="entry name" value="arcC"/>
    <property type="match status" value="1"/>
</dbReference>
<gene>
    <name evidence="7" type="primary">arcC</name>
    <name evidence="7" type="ORF">KCG35_14050</name>
</gene>
<dbReference type="Pfam" id="PF00696">
    <property type="entry name" value="AA_kinase"/>
    <property type="match status" value="1"/>
</dbReference>
<evidence type="ECO:0000256" key="3">
    <source>
        <dbReference type="ARBA" id="ARBA00022777"/>
    </source>
</evidence>
<organism evidence="7 8">
    <name type="scientific">Zooshikella harenae</name>
    <dbReference type="NCBI Taxonomy" id="2827238"/>
    <lineage>
        <taxon>Bacteria</taxon>
        <taxon>Pseudomonadati</taxon>
        <taxon>Pseudomonadota</taxon>
        <taxon>Gammaproteobacteria</taxon>
        <taxon>Oceanospirillales</taxon>
        <taxon>Zooshikellaceae</taxon>
        <taxon>Zooshikella</taxon>
    </lineage>
</organism>
<dbReference type="InterPro" id="IPR003964">
    <property type="entry name" value="Carb_kinase"/>
</dbReference>
<dbReference type="PANTHER" id="PTHR30409:SF1">
    <property type="entry name" value="CARBAMATE KINASE-RELATED"/>
    <property type="match status" value="1"/>
</dbReference>
<dbReference type="PRINTS" id="PR01469">
    <property type="entry name" value="CARBMTKINASE"/>
</dbReference>
<keyword evidence="3 5" id="KW-0418">Kinase</keyword>
<dbReference type="SUPFAM" id="SSF53633">
    <property type="entry name" value="Carbamate kinase-like"/>
    <property type="match status" value="1"/>
</dbReference>
<comment type="caution">
    <text evidence="7">The sequence shown here is derived from an EMBL/GenBank/DDBJ whole genome shotgun (WGS) entry which is preliminary data.</text>
</comment>
<evidence type="ECO:0000256" key="4">
    <source>
        <dbReference type="NCBIfam" id="TIGR00746"/>
    </source>
</evidence>
<dbReference type="InterPro" id="IPR001048">
    <property type="entry name" value="Asp/Glu/Uridylate_kinase"/>
</dbReference>
<keyword evidence="8" id="KW-1185">Reference proteome</keyword>
<feature type="domain" description="Aspartate/glutamate/uridylate kinase" evidence="6">
    <location>
        <begin position="1"/>
        <end position="274"/>
    </location>
</feature>
<proteinExistence type="inferred from homology"/>
<dbReference type="EMBL" id="JAGSOY010000032">
    <property type="protein sequence ID" value="MBU2712185.1"/>
    <property type="molecule type" value="Genomic_DNA"/>
</dbReference>
<dbReference type="GO" id="GO:0008804">
    <property type="term" value="F:carbamate kinase activity"/>
    <property type="evidence" value="ECO:0007669"/>
    <property type="project" value="UniProtKB-EC"/>
</dbReference>
<evidence type="ECO:0000313" key="7">
    <source>
        <dbReference type="EMBL" id="MBU2712185.1"/>
    </source>
</evidence>
<dbReference type="RefSeq" id="WP_215820414.1">
    <property type="nucleotide sequence ID" value="NZ_JAGSOY010000032.1"/>
</dbReference>
<sequence>MLVVIALGGNAILQRGEPLEAHIQYQNIKKAAAAIAKVAENHTVVLTHGNGPQVGLLALQNDAYKDVSPYPLDVLGAETEGMIGYMFAQCLNNEMPKQSVAALLTQTIVDKNDPAFTDPTKFVGPVYSQEEATELTRTMGYTIKADGLYFRRVVPSPIPKAIVELDTIKTLVDQGSLVICTGGGGVPVAKAGDKLEGVEAVVDKDRASAVLAHDLKADALIILSDVDAVAINWGTPEQKNIKKATTAQMDTFDFAKGSMGPKVEAICDFVKQGGKIGAIGSLDNAEGILRGVTGTVIAEDHSGEIEYY</sequence>
<dbReference type="PIRSF" id="PIRSF000723">
    <property type="entry name" value="Carbamate_kin"/>
    <property type="match status" value="1"/>
</dbReference>
<dbReference type="InterPro" id="IPR036393">
    <property type="entry name" value="AceGlu_kinase-like_sf"/>
</dbReference>
<evidence type="ECO:0000256" key="1">
    <source>
        <dbReference type="ARBA" id="ARBA00011066"/>
    </source>
</evidence>
<dbReference type="PANTHER" id="PTHR30409">
    <property type="entry name" value="CARBAMATE KINASE"/>
    <property type="match status" value="1"/>
</dbReference>
<dbReference type="Proteomes" id="UP000690515">
    <property type="component" value="Unassembled WGS sequence"/>
</dbReference>
<evidence type="ECO:0000313" key="8">
    <source>
        <dbReference type="Proteomes" id="UP000690515"/>
    </source>
</evidence>